<feature type="transmembrane region" description="Helical" evidence="1">
    <location>
        <begin position="6"/>
        <end position="28"/>
    </location>
</feature>
<evidence type="ECO:0000313" key="2">
    <source>
        <dbReference type="EMBL" id="CAB5219508.1"/>
    </source>
</evidence>
<proteinExistence type="predicted"/>
<keyword evidence="1" id="KW-0812">Transmembrane</keyword>
<keyword evidence="1" id="KW-0472">Membrane</keyword>
<protein>
    <submittedName>
        <fullName evidence="2">Uncharacterized protein</fullName>
    </submittedName>
</protein>
<accession>A0A6J7WRS6</accession>
<keyword evidence="1" id="KW-1133">Transmembrane helix</keyword>
<gene>
    <name evidence="2" type="ORF">UFOVP222_81</name>
</gene>
<dbReference type="EMBL" id="LR798269">
    <property type="protein sequence ID" value="CAB5219508.1"/>
    <property type="molecule type" value="Genomic_DNA"/>
</dbReference>
<evidence type="ECO:0000256" key="1">
    <source>
        <dbReference type="SAM" id="Phobius"/>
    </source>
</evidence>
<organism evidence="2">
    <name type="scientific">uncultured Caudovirales phage</name>
    <dbReference type="NCBI Taxonomy" id="2100421"/>
    <lineage>
        <taxon>Viruses</taxon>
        <taxon>Duplodnaviria</taxon>
        <taxon>Heunggongvirae</taxon>
        <taxon>Uroviricota</taxon>
        <taxon>Caudoviricetes</taxon>
        <taxon>Peduoviridae</taxon>
        <taxon>Maltschvirus</taxon>
        <taxon>Maltschvirus maltsch</taxon>
    </lineage>
</organism>
<reference evidence="2" key="1">
    <citation type="submission" date="2020-05" db="EMBL/GenBank/DDBJ databases">
        <authorList>
            <person name="Chiriac C."/>
            <person name="Salcher M."/>
            <person name="Ghai R."/>
            <person name="Kavagutti S V."/>
        </authorList>
    </citation>
    <scope>NUCLEOTIDE SEQUENCE</scope>
</reference>
<name>A0A6J7WRS6_9CAUD</name>
<sequence>MDIVGLAGFILFLGFLISSVILNIRLIIFGKKKERSLDQANADKLMLLQKVSDLFNELNIKELENTNGFIGFLEKSRDSAFEYIELVQKRLTEFDLKMTPILEWSNTYGTALGDNPHQDKLNEISEAYKELKTLLPEENKQGETNE</sequence>